<keyword evidence="1" id="KW-0805">Transcription regulation</keyword>
<keyword evidence="2 4" id="KW-0238">DNA-binding</keyword>
<protein>
    <submittedName>
        <fullName evidence="7">DNA-binding transcriptional regulator, AcrR family</fullName>
    </submittedName>
</protein>
<dbReference type="InterPro" id="IPR036271">
    <property type="entry name" value="Tet_transcr_reg_TetR-rel_C_sf"/>
</dbReference>
<dbReference type="PRINTS" id="PR00455">
    <property type="entry name" value="HTHTETR"/>
</dbReference>
<dbReference type="InterPro" id="IPR001647">
    <property type="entry name" value="HTH_TetR"/>
</dbReference>
<dbReference type="SUPFAM" id="SSF46689">
    <property type="entry name" value="Homeodomain-like"/>
    <property type="match status" value="1"/>
</dbReference>
<feature type="DNA-binding region" description="H-T-H motif" evidence="4">
    <location>
        <begin position="49"/>
        <end position="68"/>
    </location>
</feature>
<dbReference type="SUPFAM" id="SSF48498">
    <property type="entry name" value="Tetracyclin repressor-like, C-terminal domain"/>
    <property type="match status" value="1"/>
</dbReference>
<proteinExistence type="predicted"/>
<evidence type="ECO:0000313" key="8">
    <source>
        <dbReference type="Proteomes" id="UP000199229"/>
    </source>
</evidence>
<organism evidence="7 8">
    <name type="scientific">Methylobacterium gossipiicola</name>
    <dbReference type="NCBI Taxonomy" id="582675"/>
    <lineage>
        <taxon>Bacteria</taxon>
        <taxon>Pseudomonadati</taxon>
        <taxon>Pseudomonadota</taxon>
        <taxon>Alphaproteobacteria</taxon>
        <taxon>Hyphomicrobiales</taxon>
        <taxon>Methylobacteriaceae</taxon>
        <taxon>Methylobacterium</taxon>
    </lineage>
</organism>
<name>A0A1I2SRH8_9HYPH</name>
<evidence type="ECO:0000259" key="6">
    <source>
        <dbReference type="PROSITE" id="PS50977"/>
    </source>
</evidence>
<keyword evidence="8" id="KW-1185">Reference proteome</keyword>
<dbReference type="InterPro" id="IPR009057">
    <property type="entry name" value="Homeodomain-like_sf"/>
</dbReference>
<evidence type="ECO:0000256" key="1">
    <source>
        <dbReference type="ARBA" id="ARBA00023015"/>
    </source>
</evidence>
<dbReference type="InterPro" id="IPR050109">
    <property type="entry name" value="HTH-type_TetR-like_transc_reg"/>
</dbReference>
<dbReference type="InterPro" id="IPR039536">
    <property type="entry name" value="TetR_C_Proteobacteria"/>
</dbReference>
<evidence type="ECO:0000256" key="2">
    <source>
        <dbReference type="ARBA" id="ARBA00023125"/>
    </source>
</evidence>
<feature type="region of interest" description="Disordered" evidence="5">
    <location>
        <begin position="1"/>
        <end position="29"/>
    </location>
</feature>
<reference evidence="8" key="1">
    <citation type="submission" date="2016-10" db="EMBL/GenBank/DDBJ databases">
        <authorList>
            <person name="Varghese N."/>
            <person name="Submissions S."/>
        </authorList>
    </citation>
    <scope>NUCLEOTIDE SEQUENCE [LARGE SCALE GENOMIC DNA]</scope>
    <source>
        <strain evidence="8">Gh-105</strain>
    </source>
</reference>
<dbReference type="FunFam" id="1.10.10.60:FF:000141">
    <property type="entry name" value="TetR family transcriptional regulator"/>
    <property type="match status" value="1"/>
</dbReference>
<dbReference type="Proteomes" id="UP000199229">
    <property type="component" value="Unassembled WGS sequence"/>
</dbReference>
<dbReference type="EMBL" id="FOPM01000005">
    <property type="protein sequence ID" value="SFG53567.1"/>
    <property type="molecule type" value="Genomic_DNA"/>
</dbReference>
<dbReference type="PANTHER" id="PTHR30055:SF146">
    <property type="entry name" value="HTH-TYPE TRANSCRIPTIONAL DUAL REGULATOR CECR"/>
    <property type="match status" value="1"/>
</dbReference>
<dbReference type="GO" id="GO:0003700">
    <property type="term" value="F:DNA-binding transcription factor activity"/>
    <property type="evidence" value="ECO:0007669"/>
    <property type="project" value="TreeGrafter"/>
</dbReference>
<evidence type="ECO:0000256" key="5">
    <source>
        <dbReference type="SAM" id="MobiDB-lite"/>
    </source>
</evidence>
<feature type="domain" description="HTH tetR-type" evidence="6">
    <location>
        <begin position="26"/>
        <end position="86"/>
    </location>
</feature>
<dbReference type="AlphaFoldDB" id="A0A1I2SRH8"/>
<dbReference type="PROSITE" id="PS01081">
    <property type="entry name" value="HTH_TETR_1"/>
    <property type="match status" value="1"/>
</dbReference>
<dbReference type="Gene3D" id="1.10.357.10">
    <property type="entry name" value="Tetracycline Repressor, domain 2"/>
    <property type="match status" value="1"/>
</dbReference>
<evidence type="ECO:0000313" key="7">
    <source>
        <dbReference type="EMBL" id="SFG53567.1"/>
    </source>
</evidence>
<feature type="compositionally biased region" description="Basic and acidic residues" evidence="5">
    <location>
        <begin position="17"/>
        <end position="29"/>
    </location>
</feature>
<dbReference type="OrthoDB" id="9816431at2"/>
<evidence type="ECO:0000256" key="3">
    <source>
        <dbReference type="ARBA" id="ARBA00023163"/>
    </source>
</evidence>
<keyword evidence="3" id="KW-0804">Transcription</keyword>
<dbReference type="Pfam" id="PF14246">
    <property type="entry name" value="TetR_C_7"/>
    <property type="match status" value="1"/>
</dbReference>
<gene>
    <name evidence="7" type="ORF">SAMN05192565_10546</name>
</gene>
<dbReference type="PROSITE" id="PS50977">
    <property type="entry name" value="HTH_TETR_2"/>
    <property type="match status" value="1"/>
</dbReference>
<dbReference type="Pfam" id="PF00440">
    <property type="entry name" value="TetR_N"/>
    <property type="match status" value="1"/>
</dbReference>
<dbReference type="InterPro" id="IPR023772">
    <property type="entry name" value="DNA-bd_HTH_TetR-type_CS"/>
</dbReference>
<evidence type="ECO:0000256" key="4">
    <source>
        <dbReference type="PROSITE-ProRule" id="PRU00335"/>
    </source>
</evidence>
<accession>A0A1I2SRH8</accession>
<dbReference type="GO" id="GO:0000976">
    <property type="term" value="F:transcription cis-regulatory region binding"/>
    <property type="evidence" value="ECO:0007669"/>
    <property type="project" value="TreeGrafter"/>
</dbReference>
<dbReference type="STRING" id="582675.SAMN05192565_10546"/>
<dbReference type="Gene3D" id="1.10.10.60">
    <property type="entry name" value="Homeodomain-like"/>
    <property type="match status" value="1"/>
</dbReference>
<dbReference type="PANTHER" id="PTHR30055">
    <property type="entry name" value="HTH-TYPE TRANSCRIPTIONAL REGULATOR RUTR"/>
    <property type="match status" value="1"/>
</dbReference>
<sequence length="223" mass="23962">MVSGVRAPSASLGEGAARGERTSSETDKRRQILEGARTVFLASGFDGASMGEIARAAGVSKGTLYVYFDSKERLFEALTIAERQGLAEALFHLDADDPDVAGVLTRLGHSYLTELARPDHVAVIRMVIGATEKFPRFGQAFYEAGPVQGVTRLTTYLTRQVGAGRLVAADPELAALHFLHLCQAGLLTRLLFAVGEAVTAEDITHRVDEAVRVFLAGYGPEDR</sequence>